<gene>
    <name evidence="1" type="ORF">ACFPOE_05255</name>
</gene>
<comment type="caution">
    <text evidence="1">The sequence shown here is derived from an EMBL/GenBank/DDBJ whole genome shotgun (WGS) entry which is preliminary data.</text>
</comment>
<dbReference type="RefSeq" id="WP_376848968.1">
    <property type="nucleotide sequence ID" value="NZ_JBHSMF010000003.1"/>
</dbReference>
<reference evidence="2" key="1">
    <citation type="journal article" date="2019" name="Int. J. Syst. Evol. Microbiol.">
        <title>The Global Catalogue of Microorganisms (GCM) 10K type strain sequencing project: providing services to taxonomists for standard genome sequencing and annotation.</title>
        <authorList>
            <consortium name="The Broad Institute Genomics Platform"/>
            <consortium name="The Broad Institute Genome Sequencing Center for Infectious Disease"/>
            <person name="Wu L."/>
            <person name="Ma J."/>
        </authorList>
    </citation>
    <scope>NUCLEOTIDE SEQUENCE [LARGE SCALE GENOMIC DNA]</scope>
    <source>
        <strain evidence="2">CCUG 57401</strain>
    </source>
</reference>
<organism evidence="1 2">
    <name type="scientific">Caenimonas terrae</name>
    <dbReference type="NCBI Taxonomy" id="696074"/>
    <lineage>
        <taxon>Bacteria</taxon>
        <taxon>Pseudomonadati</taxon>
        <taxon>Pseudomonadota</taxon>
        <taxon>Betaproteobacteria</taxon>
        <taxon>Burkholderiales</taxon>
        <taxon>Comamonadaceae</taxon>
        <taxon>Caenimonas</taxon>
    </lineage>
</organism>
<accession>A0ABW0N8E2</accession>
<evidence type="ECO:0000313" key="2">
    <source>
        <dbReference type="Proteomes" id="UP001596037"/>
    </source>
</evidence>
<evidence type="ECO:0000313" key="1">
    <source>
        <dbReference type="EMBL" id="MFC5496936.1"/>
    </source>
</evidence>
<dbReference type="EMBL" id="JBHSMF010000003">
    <property type="protein sequence ID" value="MFC5496936.1"/>
    <property type="molecule type" value="Genomic_DNA"/>
</dbReference>
<sequence>MPKKNPVPSADVNDIVALIEDAADLTSRELEQEQNALIEELKKRSWMSHTAQQLAGRIPVSIFAMGDLVAAD</sequence>
<proteinExistence type="predicted"/>
<dbReference type="Proteomes" id="UP001596037">
    <property type="component" value="Unassembled WGS sequence"/>
</dbReference>
<name>A0ABW0N8E2_9BURK</name>
<protein>
    <submittedName>
        <fullName evidence="1">Uncharacterized protein</fullName>
    </submittedName>
</protein>
<keyword evidence="2" id="KW-1185">Reference proteome</keyword>